<reference evidence="3" key="1">
    <citation type="submission" date="2020-05" db="EMBL/GenBank/DDBJ databases">
        <title>WGS assembly of Panicum virgatum.</title>
        <authorList>
            <person name="Lovell J.T."/>
            <person name="Jenkins J."/>
            <person name="Shu S."/>
            <person name="Juenger T.E."/>
            <person name="Schmutz J."/>
        </authorList>
    </citation>
    <scope>NUCLEOTIDE SEQUENCE</scope>
    <source>
        <strain evidence="3">AP13</strain>
    </source>
</reference>
<keyword evidence="4" id="KW-1185">Reference proteome</keyword>
<feature type="compositionally biased region" description="Pro residues" evidence="1">
    <location>
        <begin position="85"/>
        <end position="98"/>
    </location>
</feature>
<comment type="caution">
    <text evidence="3">The sequence shown here is derived from an EMBL/GenBank/DDBJ whole genome shotgun (WGS) entry which is preliminary data.</text>
</comment>
<keyword evidence="2" id="KW-0732">Signal</keyword>
<feature type="chain" id="PRO_5035785975" evidence="2">
    <location>
        <begin position="23"/>
        <end position="107"/>
    </location>
</feature>
<gene>
    <name evidence="3" type="ORF">PVAP13_3KG371000</name>
</gene>
<accession>A0A8T0V356</accession>
<evidence type="ECO:0000256" key="2">
    <source>
        <dbReference type="SAM" id="SignalP"/>
    </source>
</evidence>
<evidence type="ECO:0000313" key="4">
    <source>
        <dbReference type="Proteomes" id="UP000823388"/>
    </source>
</evidence>
<dbReference type="EMBL" id="CM029041">
    <property type="protein sequence ID" value="KAG2626579.1"/>
    <property type="molecule type" value="Genomic_DNA"/>
</dbReference>
<proteinExistence type="predicted"/>
<feature type="signal peptide" evidence="2">
    <location>
        <begin position="1"/>
        <end position="22"/>
    </location>
</feature>
<feature type="region of interest" description="Disordered" evidence="1">
    <location>
        <begin position="79"/>
        <end position="107"/>
    </location>
</feature>
<name>A0A8T0V356_PANVG</name>
<dbReference type="AlphaFoldDB" id="A0A8T0V356"/>
<sequence length="107" mass="11023">MEGRRRTRLVCAALLLLLCVAAHFQGVVCGGAGAGEGGEEGLAEEALVKRKGAEAGSPEIPLEWPPPPDRYLVGANRVAVAPGGPQAPPPPPLRPPLPSFTDDLGQL</sequence>
<evidence type="ECO:0000256" key="1">
    <source>
        <dbReference type="SAM" id="MobiDB-lite"/>
    </source>
</evidence>
<evidence type="ECO:0000313" key="3">
    <source>
        <dbReference type="EMBL" id="KAG2626579.1"/>
    </source>
</evidence>
<dbReference type="Proteomes" id="UP000823388">
    <property type="component" value="Chromosome 3K"/>
</dbReference>
<protein>
    <submittedName>
        <fullName evidence="3">Uncharacterized protein</fullName>
    </submittedName>
</protein>
<organism evidence="3 4">
    <name type="scientific">Panicum virgatum</name>
    <name type="common">Blackwell switchgrass</name>
    <dbReference type="NCBI Taxonomy" id="38727"/>
    <lineage>
        <taxon>Eukaryota</taxon>
        <taxon>Viridiplantae</taxon>
        <taxon>Streptophyta</taxon>
        <taxon>Embryophyta</taxon>
        <taxon>Tracheophyta</taxon>
        <taxon>Spermatophyta</taxon>
        <taxon>Magnoliopsida</taxon>
        <taxon>Liliopsida</taxon>
        <taxon>Poales</taxon>
        <taxon>Poaceae</taxon>
        <taxon>PACMAD clade</taxon>
        <taxon>Panicoideae</taxon>
        <taxon>Panicodae</taxon>
        <taxon>Paniceae</taxon>
        <taxon>Panicinae</taxon>
        <taxon>Panicum</taxon>
        <taxon>Panicum sect. Hiantes</taxon>
    </lineage>
</organism>